<reference evidence="5" key="1">
    <citation type="submission" date="2023-03" db="EMBL/GenBank/DDBJ databases">
        <title>Massive genome expansion in bonnet fungi (Mycena s.s.) driven by repeated elements and novel gene families across ecological guilds.</title>
        <authorList>
            <consortium name="Lawrence Berkeley National Laboratory"/>
            <person name="Harder C.B."/>
            <person name="Miyauchi S."/>
            <person name="Viragh M."/>
            <person name="Kuo A."/>
            <person name="Thoen E."/>
            <person name="Andreopoulos B."/>
            <person name="Lu D."/>
            <person name="Skrede I."/>
            <person name="Drula E."/>
            <person name="Henrissat B."/>
            <person name="Morin E."/>
            <person name="Kohler A."/>
            <person name="Barry K."/>
            <person name="LaButti K."/>
            <person name="Morin E."/>
            <person name="Salamov A."/>
            <person name="Lipzen A."/>
            <person name="Mereny Z."/>
            <person name="Hegedus B."/>
            <person name="Baldrian P."/>
            <person name="Stursova M."/>
            <person name="Weitz H."/>
            <person name="Taylor A."/>
            <person name="Grigoriev I.V."/>
            <person name="Nagy L.G."/>
            <person name="Martin F."/>
            <person name="Kauserud H."/>
        </authorList>
    </citation>
    <scope>NUCLEOTIDE SEQUENCE</scope>
    <source>
        <strain evidence="5">CBHHK002</strain>
    </source>
</reference>
<dbReference type="Pfam" id="PF01494">
    <property type="entry name" value="FAD_binding_3"/>
    <property type="match status" value="1"/>
</dbReference>
<dbReference type="Proteomes" id="UP001218218">
    <property type="component" value="Unassembled WGS sequence"/>
</dbReference>
<proteinExistence type="predicted"/>
<evidence type="ECO:0000259" key="4">
    <source>
        <dbReference type="Pfam" id="PF01494"/>
    </source>
</evidence>
<dbReference type="AlphaFoldDB" id="A0AAD6ZFY7"/>
<dbReference type="GO" id="GO:0016491">
    <property type="term" value="F:oxidoreductase activity"/>
    <property type="evidence" value="ECO:0007669"/>
    <property type="project" value="UniProtKB-KW"/>
</dbReference>
<evidence type="ECO:0000256" key="3">
    <source>
        <dbReference type="ARBA" id="ARBA00023002"/>
    </source>
</evidence>
<keyword evidence="2" id="KW-0274">FAD</keyword>
<feature type="non-terminal residue" evidence="5">
    <location>
        <position position="157"/>
    </location>
</feature>
<gene>
    <name evidence="5" type="ORF">DFH08DRAFT_631297</name>
</gene>
<comment type="caution">
    <text evidence="5">The sequence shown here is derived from an EMBL/GenBank/DDBJ whole genome shotgun (WGS) entry which is preliminary data.</text>
</comment>
<keyword evidence="3" id="KW-0560">Oxidoreductase</keyword>
<evidence type="ECO:0000256" key="1">
    <source>
        <dbReference type="ARBA" id="ARBA00022630"/>
    </source>
</evidence>
<feature type="domain" description="FAD-binding" evidence="4">
    <location>
        <begin position="1"/>
        <end position="156"/>
    </location>
</feature>
<dbReference type="GO" id="GO:0071949">
    <property type="term" value="F:FAD binding"/>
    <property type="evidence" value="ECO:0007669"/>
    <property type="project" value="InterPro"/>
</dbReference>
<protein>
    <recommendedName>
        <fullName evidence="4">FAD-binding domain-containing protein</fullName>
    </recommendedName>
</protein>
<sequence length="157" mass="17239">RTLKFFKMLGVLNEVLKVAHKPVEFQNYELPGGVKPIKTWAMSPTLEPTPARPFVRCSLPIILIGRLNPHHGCCQPNAIFLNQDQVEGIVRERLKEFGCLADLGAELLGFDQSEEHVSAELSTKTGSTEINVKYLIGADGAKGIVRKELGLAFLGEA</sequence>
<dbReference type="InterPro" id="IPR036188">
    <property type="entry name" value="FAD/NAD-bd_sf"/>
</dbReference>
<dbReference type="EMBL" id="JARIHO010000052">
    <property type="protein sequence ID" value="KAJ7321136.1"/>
    <property type="molecule type" value="Genomic_DNA"/>
</dbReference>
<dbReference type="Gene3D" id="3.50.50.60">
    <property type="entry name" value="FAD/NAD(P)-binding domain"/>
    <property type="match status" value="1"/>
</dbReference>
<evidence type="ECO:0000313" key="6">
    <source>
        <dbReference type="Proteomes" id="UP001218218"/>
    </source>
</evidence>
<name>A0AAD6ZFY7_9AGAR</name>
<accession>A0AAD6ZFY7</accession>
<keyword evidence="1" id="KW-0285">Flavoprotein</keyword>
<evidence type="ECO:0000313" key="5">
    <source>
        <dbReference type="EMBL" id="KAJ7321136.1"/>
    </source>
</evidence>
<keyword evidence="6" id="KW-1185">Reference proteome</keyword>
<evidence type="ECO:0000256" key="2">
    <source>
        <dbReference type="ARBA" id="ARBA00022827"/>
    </source>
</evidence>
<dbReference type="InterPro" id="IPR002938">
    <property type="entry name" value="FAD-bd"/>
</dbReference>
<organism evidence="5 6">
    <name type="scientific">Mycena albidolilacea</name>
    <dbReference type="NCBI Taxonomy" id="1033008"/>
    <lineage>
        <taxon>Eukaryota</taxon>
        <taxon>Fungi</taxon>
        <taxon>Dikarya</taxon>
        <taxon>Basidiomycota</taxon>
        <taxon>Agaricomycotina</taxon>
        <taxon>Agaricomycetes</taxon>
        <taxon>Agaricomycetidae</taxon>
        <taxon>Agaricales</taxon>
        <taxon>Marasmiineae</taxon>
        <taxon>Mycenaceae</taxon>
        <taxon>Mycena</taxon>
    </lineage>
</organism>
<dbReference type="SUPFAM" id="SSF51905">
    <property type="entry name" value="FAD/NAD(P)-binding domain"/>
    <property type="match status" value="1"/>
</dbReference>
<feature type="non-terminal residue" evidence="5">
    <location>
        <position position="1"/>
    </location>
</feature>